<sequence length="251" mass="27563">MSLNDLKPANTKRARATAIKAFNRFLSAESTSMEHVKALIVADPSRAGGILVTLMDKFDVYLAFHAGARGLHLLRHSVAQYFRQAKCWLLDEYPAQGGAVARQLLSLGCTLEQHCIKRESALLCLLWYLFGRASGLTFVRKQQLTIDAGGVFFIRFIRVKTSDEQTLSLFPDEDFMTCPLLALALALITQESPCTALLNILPVQSKDVPVELTNSIPLLDLLEDSGALDSSQTSKRSAAVHTTPTVGCNMH</sequence>
<dbReference type="AlphaFoldDB" id="H3GKF4"/>
<protein>
    <submittedName>
        <fullName evidence="2">Uncharacterized protein</fullName>
    </submittedName>
</protein>
<dbReference type="OMA" id="KAPSHRM"/>
<dbReference type="HOGENOM" id="CLU_015872_0_0_1"/>
<evidence type="ECO:0000256" key="1">
    <source>
        <dbReference type="SAM" id="MobiDB-lite"/>
    </source>
</evidence>
<dbReference type="InParanoid" id="H3GKF4"/>
<proteinExistence type="predicted"/>
<name>H3GKF4_PHYRM</name>
<accession>H3GKF4</accession>
<dbReference type="Proteomes" id="UP000005238">
    <property type="component" value="Unassembled WGS sequence"/>
</dbReference>
<evidence type="ECO:0000313" key="3">
    <source>
        <dbReference type="Proteomes" id="UP000005238"/>
    </source>
</evidence>
<dbReference type="STRING" id="164328.H3GKF4"/>
<reference evidence="2" key="2">
    <citation type="submission" date="2015-06" db="UniProtKB">
        <authorList>
            <consortium name="EnsemblProtists"/>
        </authorList>
    </citation>
    <scope>IDENTIFICATION</scope>
    <source>
        <strain evidence="2">Pr102</strain>
    </source>
</reference>
<organism evidence="2 3">
    <name type="scientific">Phytophthora ramorum</name>
    <name type="common">Sudden oak death agent</name>
    <dbReference type="NCBI Taxonomy" id="164328"/>
    <lineage>
        <taxon>Eukaryota</taxon>
        <taxon>Sar</taxon>
        <taxon>Stramenopiles</taxon>
        <taxon>Oomycota</taxon>
        <taxon>Peronosporomycetes</taxon>
        <taxon>Peronosporales</taxon>
        <taxon>Peronosporaceae</taxon>
        <taxon>Phytophthora</taxon>
    </lineage>
</organism>
<reference evidence="3" key="1">
    <citation type="journal article" date="2006" name="Science">
        <title>Phytophthora genome sequences uncover evolutionary origins and mechanisms of pathogenesis.</title>
        <authorList>
            <person name="Tyler B.M."/>
            <person name="Tripathy S."/>
            <person name="Zhang X."/>
            <person name="Dehal P."/>
            <person name="Jiang R.H."/>
            <person name="Aerts A."/>
            <person name="Arredondo F.D."/>
            <person name="Baxter L."/>
            <person name="Bensasson D."/>
            <person name="Beynon J.L."/>
            <person name="Chapman J."/>
            <person name="Damasceno C.M."/>
            <person name="Dorrance A.E."/>
            <person name="Dou D."/>
            <person name="Dickerman A.W."/>
            <person name="Dubchak I.L."/>
            <person name="Garbelotto M."/>
            <person name="Gijzen M."/>
            <person name="Gordon S.G."/>
            <person name="Govers F."/>
            <person name="Grunwald N.J."/>
            <person name="Huang W."/>
            <person name="Ivors K.L."/>
            <person name="Jones R.W."/>
            <person name="Kamoun S."/>
            <person name="Krampis K."/>
            <person name="Lamour K.H."/>
            <person name="Lee M.K."/>
            <person name="McDonald W.H."/>
            <person name="Medina M."/>
            <person name="Meijer H.J."/>
            <person name="Nordberg E.K."/>
            <person name="Maclean D.J."/>
            <person name="Ospina-Giraldo M.D."/>
            <person name="Morris P.F."/>
            <person name="Phuntumart V."/>
            <person name="Putnam N.H."/>
            <person name="Rash S."/>
            <person name="Rose J.K."/>
            <person name="Sakihama Y."/>
            <person name="Salamov A.A."/>
            <person name="Savidor A."/>
            <person name="Scheuring C.F."/>
            <person name="Smith B.M."/>
            <person name="Sobral B.W."/>
            <person name="Terry A."/>
            <person name="Torto-Alalibo T.A."/>
            <person name="Win J."/>
            <person name="Xu Z."/>
            <person name="Zhang H."/>
            <person name="Grigoriev I.V."/>
            <person name="Rokhsar D.S."/>
            <person name="Boore J.L."/>
        </authorList>
    </citation>
    <scope>NUCLEOTIDE SEQUENCE [LARGE SCALE GENOMIC DNA]</scope>
    <source>
        <strain evidence="3">Pr102</strain>
    </source>
</reference>
<evidence type="ECO:0000313" key="2">
    <source>
        <dbReference type="EnsemblProtists" id="Phyra76737"/>
    </source>
</evidence>
<keyword evidence="3" id="KW-1185">Reference proteome</keyword>
<feature type="region of interest" description="Disordered" evidence="1">
    <location>
        <begin position="230"/>
        <end position="251"/>
    </location>
</feature>
<dbReference type="EMBL" id="DS566017">
    <property type="status" value="NOT_ANNOTATED_CDS"/>
    <property type="molecule type" value="Genomic_DNA"/>
</dbReference>
<dbReference type="EnsemblProtists" id="Phyra76737">
    <property type="protein sequence ID" value="Phyra76737"/>
    <property type="gene ID" value="Phyra76737"/>
</dbReference>